<accession>A0A023W5K6</accession>
<organism evidence="1 2">
    <name type="scientific">Serratia phage PS2</name>
    <dbReference type="NCBI Taxonomy" id="1481112"/>
    <lineage>
        <taxon>Viruses</taxon>
        <taxon>Duplodnaviria</taxon>
        <taxon>Heunggongvirae</taxon>
        <taxon>Uroviricota</taxon>
        <taxon>Caudoviricetes</taxon>
        <taxon>Muldoonvirus</taxon>
        <taxon>Muldoonvirus PS2</taxon>
    </lineage>
</organism>
<dbReference type="KEGG" id="vg:19484970"/>
<sequence>MIWKVTKSGRVFMDGDLPLVLNKGTTYRISRSWITFYEVNDPILVKKIIYIAHKFKHLERLDSVLVYDYITALLAYHDFSYSFGGFIWNSVMQAEREMYEFN</sequence>
<evidence type="ECO:0000313" key="2">
    <source>
        <dbReference type="Proteomes" id="UP000024445"/>
    </source>
</evidence>
<dbReference type="RefSeq" id="YP_009030133.1">
    <property type="nucleotide sequence ID" value="NC_024121.1"/>
</dbReference>
<protein>
    <submittedName>
        <fullName evidence="1">Uncharacterized protein</fullName>
    </submittedName>
</protein>
<keyword evidence="2" id="KW-1185">Reference proteome</keyword>
<proteinExistence type="predicted"/>
<dbReference type="GeneID" id="19484970"/>
<dbReference type="EMBL" id="KJ025957">
    <property type="protein sequence ID" value="AHY25333.1"/>
    <property type="molecule type" value="Genomic_DNA"/>
</dbReference>
<evidence type="ECO:0000313" key="1">
    <source>
        <dbReference type="EMBL" id="AHY25333.1"/>
    </source>
</evidence>
<dbReference type="Proteomes" id="UP000024445">
    <property type="component" value="Segment"/>
</dbReference>
<name>A0A023W5K6_9CAUD</name>
<gene>
    <name evidence="1" type="ORF">PS2_086</name>
</gene>
<reference evidence="1 2" key="1">
    <citation type="submission" date="2014-01" db="EMBL/GenBank/DDBJ databases">
        <authorList>
            <person name="Zhang G."/>
            <person name="Jin J."/>
            <person name="Li Z.J."/>
            <person name="Wang S.W."/>
            <person name="Chen S.J."/>
            <person name="Wang S.M."/>
            <person name="Wang X.T."/>
            <person name="Li Y.H."/>
            <person name="Wang J."/>
            <person name="Yang C.K."/>
            <person name="Wang L."/>
        </authorList>
    </citation>
    <scope>NUCLEOTIDE SEQUENCE [LARGE SCALE GENOMIC DNA]</scope>
</reference>